<dbReference type="InterPro" id="IPR010982">
    <property type="entry name" value="Lambda_DNA-bd_dom_sf"/>
</dbReference>
<dbReference type="Gene3D" id="1.10.260.40">
    <property type="entry name" value="lambda repressor-like DNA-binding domains"/>
    <property type="match status" value="1"/>
</dbReference>
<dbReference type="PANTHER" id="PTHR46797">
    <property type="entry name" value="HTH-TYPE TRANSCRIPTIONAL REGULATOR"/>
    <property type="match status" value="1"/>
</dbReference>
<organism evidence="3 4">
    <name type="scientific">Adlercreutzia faecimuris</name>
    <dbReference type="NCBI Taxonomy" id="2897341"/>
    <lineage>
        <taxon>Bacteria</taxon>
        <taxon>Bacillati</taxon>
        <taxon>Actinomycetota</taxon>
        <taxon>Coriobacteriia</taxon>
        <taxon>Eggerthellales</taxon>
        <taxon>Eggerthellaceae</taxon>
        <taxon>Adlercreutzia</taxon>
    </lineage>
</organism>
<keyword evidence="4" id="KW-1185">Reference proteome</keyword>
<accession>A0ABS9WF47</accession>
<sequence length="71" mass="7953">MDAKEKRAALGIAVRRRREEQGLSQQRLALMMGSSKSHIWRIETGRVSVGIDDLIRIADALDARVGDFIAF</sequence>
<keyword evidence="1" id="KW-0238">DNA-binding</keyword>
<comment type="caution">
    <text evidence="3">The sequence shown here is derived from an EMBL/GenBank/DDBJ whole genome shotgun (WGS) entry which is preliminary data.</text>
</comment>
<dbReference type="SUPFAM" id="SSF47413">
    <property type="entry name" value="lambda repressor-like DNA-binding domains"/>
    <property type="match status" value="1"/>
</dbReference>
<feature type="domain" description="HTH cro/C1-type" evidence="2">
    <location>
        <begin position="14"/>
        <end position="68"/>
    </location>
</feature>
<dbReference type="Pfam" id="PF13560">
    <property type="entry name" value="HTH_31"/>
    <property type="match status" value="1"/>
</dbReference>
<evidence type="ECO:0000313" key="4">
    <source>
        <dbReference type="Proteomes" id="UP001430755"/>
    </source>
</evidence>
<evidence type="ECO:0000256" key="1">
    <source>
        <dbReference type="ARBA" id="ARBA00023125"/>
    </source>
</evidence>
<dbReference type="InterPro" id="IPR001387">
    <property type="entry name" value="Cro/C1-type_HTH"/>
</dbReference>
<evidence type="ECO:0000259" key="2">
    <source>
        <dbReference type="PROSITE" id="PS50943"/>
    </source>
</evidence>
<dbReference type="CDD" id="cd00093">
    <property type="entry name" value="HTH_XRE"/>
    <property type="match status" value="1"/>
</dbReference>
<dbReference type="RefSeq" id="WP_242163527.1">
    <property type="nucleotide sequence ID" value="NZ_JAJMLW010000001.1"/>
</dbReference>
<proteinExistence type="predicted"/>
<dbReference type="PANTHER" id="PTHR46797:SF1">
    <property type="entry name" value="METHYLPHOSPHONATE SYNTHASE"/>
    <property type="match status" value="1"/>
</dbReference>
<dbReference type="SMART" id="SM00530">
    <property type="entry name" value="HTH_XRE"/>
    <property type="match status" value="1"/>
</dbReference>
<evidence type="ECO:0000313" key="3">
    <source>
        <dbReference type="EMBL" id="MCI2241400.1"/>
    </source>
</evidence>
<dbReference type="InterPro" id="IPR050807">
    <property type="entry name" value="TransReg_Diox_bact_type"/>
</dbReference>
<dbReference type="EMBL" id="JAJMLW010000001">
    <property type="protein sequence ID" value="MCI2241400.1"/>
    <property type="molecule type" value="Genomic_DNA"/>
</dbReference>
<gene>
    <name evidence="3" type="ORF">LPT13_03410</name>
</gene>
<dbReference type="PROSITE" id="PS50943">
    <property type="entry name" value="HTH_CROC1"/>
    <property type="match status" value="1"/>
</dbReference>
<protein>
    <submittedName>
        <fullName evidence="3">Helix-turn-helix domain-containing protein</fullName>
    </submittedName>
</protein>
<dbReference type="Proteomes" id="UP001430755">
    <property type="component" value="Unassembled WGS sequence"/>
</dbReference>
<reference evidence="3" key="1">
    <citation type="submission" date="2021-11" db="EMBL/GenBank/DDBJ databases">
        <title>A Novel Adlercreutzia Species, isolated from a Allomyrina dichotoma larva feces.</title>
        <authorList>
            <person name="Suh M.K."/>
        </authorList>
    </citation>
    <scope>NUCLEOTIDE SEQUENCE</scope>
    <source>
        <strain evidence="3">JBNU-10</strain>
    </source>
</reference>
<name>A0ABS9WF47_9ACTN</name>